<dbReference type="InParanoid" id="B7Q9G5"/>
<organism>
    <name type="scientific">Ixodes scapularis</name>
    <name type="common">Black-legged tick</name>
    <name type="synonym">Deer tick</name>
    <dbReference type="NCBI Taxonomy" id="6945"/>
    <lineage>
        <taxon>Eukaryota</taxon>
        <taxon>Metazoa</taxon>
        <taxon>Ecdysozoa</taxon>
        <taxon>Arthropoda</taxon>
        <taxon>Chelicerata</taxon>
        <taxon>Arachnida</taxon>
        <taxon>Acari</taxon>
        <taxon>Parasitiformes</taxon>
        <taxon>Ixodida</taxon>
        <taxon>Ixodoidea</taxon>
        <taxon>Ixodidae</taxon>
        <taxon>Ixodinae</taxon>
        <taxon>Ixodes</taxon>
    </lineage>
</organism>
<accession>B7Q9G5</accession>
<dbReference type="EMBL" id="ABJB010963464">
    <property type="status" value="NOT_ANNOTATED_CDS"/>
    <property type="molecule type" value="Genomic_DNA"/>
</dbReference>
<gene>
    <name evidence="3" type="ORF">IscW_ISCW010921</name>
</gene>
<dbReference type="HOGENOM" id="CLU_1108137_0_0_1"/>
<keyword evidence="2" id="KW-0472">Membrane</keyword>
<keyword evidence="2" id="KW-0812">Transmembrane</keyword>
<dbReference type="Proteomes" id="UP000001555">
    <property type="component" value="Unassembled WGS sequence"/>
</dbReference>
<feature type="region of interest" description="Disordered" evidence="1">
    <location>
        <begin position="1"/>
        <end position="97"/>
    </location>
</feature>
<feature type="transmembrane region" description="Helical" evidence="2">
    <location>
        <begin position="193"/>
        <end position="218"/>
    </location>
</feature>
<dbReference type="PaxDb" id="6945-B7Q9G5"/>
<dbReference type="EMBL" id="DS888833">
    <property type="protein sequence ID" value="EEC15487.1"/>
    <property type="molecule type" value="Genomic_DNA"/>
</dbReference>
<feature type="transmembrane region" description="Helical" evidence="2">
    <location>
        <begin position="157"/>
        <end position="181"/>
    </location>
</feature>
<name>B7Q9G5_IXOSC</name>
<keyword evidence="5" id="KW-1185">Reference proteome</keyword>
<evidence type="ECO:0000313" key="4">
    <source>
        <dbReference type="EnsemblMetazoa" id="ISCW010921-PA"/>
    </source>
</evidence>
<protein>
    <submittedName>
        <fullName evidence="3 4">Uncharacterized protein</fullName>
    </submittedName>
</protein>
<proteinExistence type="predicted"/>
<dbReference type="EMBL" id="ABJB010292083">
    <property type="status" value="NOT_ANNOTATED_CDS"/>
    <property type="molecule type" value="Genomic_DNA"/>
</dbReference>
<reference evidence="4" key="2">
    <citation type="submission" date="2020-05" db="UniProtKB">
        <authorList>
            <consortium name="EnsemblMetazoa"/>
        </authorList>
    </citation>
    <scope>IDENTIFICATION</scope>
    <source>
        <strain evidence="4">wikel</strain>
    </source>
</reference>
<feature type="compositionally biased region" description="Polar residues" evidence="1">
    <location>
        <begin position="44"/>
        <end position="57"/>
    </location>
</feature>
<evidence type="ECO:0000313" key="3">
    <source>
        <dbReference type="EMBL" id="EEC15487.1"/>
    </source>
</evidence>
<feature type="transmembrane region" description="Helical" evidence="2">
    <location>
        <begin position="224"/>
        <end position="248"/>
    </location>
</feature>
<keyword evidence="2" id="KW-1133">Transmembrane helix</keyword>
<evidence type="ECO:0000256" key="1">
    <source>
        <dbReference type="SAM" id="MobiDB-lite"/>
    </source>
</evidence>
<dbReference type="VEuPathDB" id="VectorBase:ISCW010921"/>
<evidence type="ECO:0000313" key="5">
    <source>
        <dbReference type="Proteomes" id="UP000001555"/>
    </source>
</evidence>
<dbReference type="GO" id="GO:0016020">
    <property type="term" value="C:membrane"/>
    <property type="evidence" value="ECO:0000318"/>
    <property type="project" value="GO_Central"/>
</dbReference>
<feature type="transmembrane region" description="Helical" evidence="2">
    <location>
        <begin position="128"/>
        <end position="151"/>
    </location>
</feature>
<feature type="compositionally biased region" description="Low complexity" evidence="1">
    <location>
        <begin position="16"/>
        <end position="28"/>
    </location>
</feature>
<dbReference type="AlphaFoldDB" id="B7Q9G5"/>
<dbReference type="VEuPathDB" id="VectorBase:ISCI010921"/>
<reference evidence="3 5" key="1">
    <citation type="submission" date="2008-03" db="EMBL/GenBank/DDBJ databases">
        <title>Annotation of Ixodes scapularis.</title>
        <authorList>
            <consortium name="Ixodes scapularis Genome Project Consortium"/>
            <person name="Caler E."/>
            <person name="Hannick L.I."/>
            <person name="Bidwell S."/>
            <person name="Joardar V."/>
            <person name="Thiagarajan M."/>
            <person name="Amedeo P."/>
            <person name="Galinsky K.J."/>
            <person name="Schobel S."/>
            <person name="Inman J."/>
            <person name="Hostetler J."/>
            <person name="Miller J."/>
            <person name="Hammond M."/>
            <person name="Megy K."/>
            <person name="Lawson D."/>
            <person name="Kodira C."/>
            <person name="Sutton G."/>
            <person name="Meyer J."/>
            <person name="Hill C.A."/>
            <person name="Birren B."/>
            <person name="Nene V."/>
            <person name="Collins F."/>
            <person name="Alarcon-Chaidez F."/>
            <person name="Wikel S."/>
            <person name="Strausberg R."/>
        </authorList>
    </citation>
    <scope>NUCLEOTIDE SEQUENCE [LARGE SCALE GENOMIC DNA]</scope>
    <source>
        <strain evidence="5">Wikel</strain>
        <strain evidence="3">Wikel colony</strain>
    </source>
</reference>
<sequence length="251" mass="27131">MKKSPKFSPPLRRNTPPISHKPSSSSIESRNEDGPAQGPGANQRPENPTNRGQTNPAFNPGEDMRGARGNAPPYPMEMFPVERQPPPPASRVSVAENRERLPYQESGARRRGVGGFTRFQWNRGYYRTVPGAMGIVEVIGAGSITTALSLRGYVFDIFFFLCNIGFTYAFVGVIFFINGLLSTGRDSSPQSDVPLLVNVLYYGLGFVMFLAGGIAALVKSQSDFVAIATGIGAVVVAIALFVHVICCVRDA</sequence>
<evidence type="ECO:0000256" key="2">
    <source>
        <dbReference type="SAM" id="Phobius"/>
    </source>
</evidence>
<dbReference type="EnsemblMetazoa" id="ISCW010921-RA">
    <property type="protein sequence ID" value="ISCW010921-PA"/>
    <property type="gene ID" value="ISCW010921"/>
</dbReference>